<dbReference type="GeneID" id="24839418"/>
<dbReference type="STRING" id="213585.MSMAS_1728"/>
<dbReference type="AlphaFoldDB" id="A0A0E3RK85"/>
<proteinExistence type="predicted"/>
<dbReference type="RefSeq" id="WP_048046498.1">
    <property type="nucleotide sequence ID" value="NZ_CP009512.1"/>
</dbReference>
<dbReference type="Proteomes" id="UP000033097">
    <property type="component" value="Chromosome"/>
</dbReference>
<protein>
    <recommendedName>
        <fullName evidence="3">HTH iclR-type domain-containing protein</fullName>
    </recommendedName>
</protein>
<organism evidence="1 2">
    <name type="scientific">Methanosarcina mazei S-6</name>
    <dbReference type="NCBI Taxonomy" id="213585"/>
    <lineage>
        <taxon>Archaea</taxon>
        <taxon>Methanobacteriati</taxon>
        <taxon>Methanobacteriota</taxon>
        <taxon>Stenosarchaea group</taxon>
        <taxon>Methanomicrobia</taxon>
        <taxon>Methanosarcinales</taxon>
        <taxon>Methanosarcinaceae</taxon>
        <taxon>Methanosarcina</taxon>
    </lineage>
</organism>
<evidence type="ECO:0008006" key="3">
    <source>
        <dbReference type="Google" id="ProtNLM"/>
    </source>
</evidence>
<reference evidence="1 2" key="1">
    <citation type="submission" date="2014-07" db="EMBL/GenBank/DDBJ databases">
        <title>Methanogenic archaea and the global carbon cycle.</title>
        <authorList>
            <person name="Henriksen J.R."/>
            <person name="Luke J."/>
            <person name="Reinhart S."/>
            <person name="Benedict M.N."/>
            <person name="Youngblut N.D."/>
            <person name="Metcalf M.E."/>
            <person name="Whitaker R.J."/>
            <person name="Metcalf W.W."/>
        </authorList>
    </citation>
    <scope>NUCLEOTIDE SEQUENCE [LARGE SCALE GENOMIC DNA]</scope>
    <source>
        <strain evidence="1 2">S-6</strain>
    </source>
</reference>
<dbReference type="InterPro" id="IPR036388">
    <property type="entry name" value="WH-like_DNA-bd_sf"/>
</dbReference>
<dbReference type="EMBL" id="CP009512">
    <property type="protein sequence ID" value="AKB64924.1"/>
    <property type="molecule type" value="Genomic_DNA"/>
</dbReference>
<evidence type="ECO:0000313" key="1">
    <source>
        <dbReference type="EMBL" id="AKB64924.1"/>
    </source>
</evidence>
<sequence length="69" mass="7951">MPVFEPKYTEDDFEKVLKNCCLCTIGYITKKVGCSRKTTETYLNKMLKDGKVTKIEVDEGQSHVWALMD</sequence>
<dbReference type="PATRIC" id="fig|213585.10.peg.2191"/>
<evidence type="ECO:0000313" key="2">
    <source>
        <dbReference type="Proteomes" id="UP000033097"/>
    </source>
</evidence>
<dbReference type="KEGG" id="mmj:MSMAS_1728"/>
<accession>A0A0E3RK85</accession>
<dbReference type="Gene3D" id="1.10.10.10">
    <property type="entry name" value="Winged helix-like DNA-binding domain superfamily/Winged helix DNA-binding domain"/>
    <property type="match status" value="1"/>
</dbReference>
<gene>
    <name evidence="1" type="ORF">MSMAS_1728</name>
</gene>
<name>A0A0E3RK85_METMZ</name>
<dbReference type="HOGENOM" id="CLU_2784132_0_0_2"/>